<evidence type="ECO:0000256" key="6">
    <source>
        <dbReference type="ARBA" id="ARBA00023163"/>
    </source>
</evidence>
<keyword evidence="8" id="KW-0282">Flagellum</keyword>
<dbReference type="InterPro" id="IPR007412">
    <property type="entry name" value="FlgM"/>
</dbReference>
<evidence type="ECO:0000259" key="7">
    <source>
        <dbReference type="Pfam" id="PF04316"/>
    </source>
</evidence>
<dbReference type="InterPro" id="IPR035890">
    <property type="entry name" value="Anti-sigma-28_factor_FlgM_sf"/>
</dbReference>
<evidence type="ECO:0000256" key="5">
    <source>
        <dbReference type="ARBA" id="ARBA00023015"/>
    </source>
</evidence>
<dbReference type="eggNOG" id="ENOG5030DJ0">
    <property type="taxonomic scope" value="Bacteria"/>
</dbReference>
<keyword evidence="3" id="KW-0678">Repressor</keyword>
<keyword evidence="8" id="KW-0969">Cilium</keyword>
<dbReference type="NCBIfam" id="TIGR03824">
    <property type="entry name" value="FlgM_jcvi"/>
    <property type="match status" value="1"/>
</dbReference>
<keyword evidence="6" id="KW-0804">Transcription</keyword>
<evidence type="ECO:0000256" key="3">
    <source>
        <dbReference type="ARBA" id="ARBA00022491"/>
    </source>
</evidence>
<proteinExistence type="inferred from homology"/>
<dbReference type="STRING" id="1117379.BABA_22608"/>
<dbReference type="PATRIC" id="fig|1117379.3.peg.4689"/>
<evidence type="ECO:0000256" key="2">
    <source>
        <dbReference type="ARBA" id="ARBA00017823"/>
    </source>
</evidence>
<organism evidence="8 9">
    <name type="scientific">Neobacillus bataviensis LMG 21833</name>
    <dbReference type="NCBI Taxonomy" id="1117379"/>
    <lineage>
        <taxon>Bacteria</taxon>
        <taxon>Bacillati</taxon>
        <taxon>Bacillota</taxon>
        <taxon>Bacilli</taxon>
        <taxon>Bacillales</taxon>
        <taxon>Bacillaceae</taxon>
        <taxon>Neobacillus</taxon>
    </lineage>
</organism>
<dbReference type="OrthoDB" id="2991036at2"/>
<dbReference type="InterPro" id="IPR031316">
    <property type="entry name" value="FlgM_C"/>
</dbReference>
<comment type="similarity">
    <text evidence="1">Belongs to the FlgM family.</text>
</comment>
<dbReference type="SUPFAM" id="SSF101498">
    <property type="entry name" value="Anti-sigma factor FlgM"/>
    <property type="match status" value="1"/>
</dbReference>
<evidence type="ECO:0000313" key="8">
    <source>
        <dbReference type="EMBL" id="EKN64728.1"/>
    </source>
</evidence>
<dbReference type="RefSeq" id="WP_007087513.1">
    <property type="nucleotide sequence ID" value="NZ_AJLS01000141.1"/>
</dbReference>
<keyword evidence="5" id="KW-0805">Transcription regulation</keyword>
<dbReference type="Gene3D" id="6.10.140.30">
    <property type="entry name" value="Anti-sigma-28 factor FlgM"/>
    <property type="match status" value="1"/>
</dbReference>
<accession>K6D9H0</accession>
<feature type="domain" description="Anti-sigma-28 factor FlgM C-terminal" evidence="7">
    <location>
        <begin position="34"/>
        <end position="78"/>
    </location>
</feature>
<sequence length="87" mass="10053">MKINDINRLQGLQSYKNTIHKASHLEANKKVQVDKVEFSQAAQEKISVEKEKRIQALKQQIENGTYKVDSEKIAEKLLSTWRKGDVE</sequence>
<keyword evidence="9" id="KW-1185">Reference proteome</keyword>
<comment type="caution">
    <text evidence="8">The sequence shown here is derived from an EMBL/GenBank/DDBJ whole genome shotgun (WGS) entry which is preliminary data.</text>
</comment>
<dbReference type="Pfam" id="PF04316">
    <property type="entry name" value="FlgM"/>
    <property type="match status" value="1"/>
</dbReference>
<protein>
    <recommendedName>
        <fullName evidence="2">Negative regulator of flagellin synthesis</fullName>
    </recommendedName>
</protein>
<evidence type="ECO:0000256" key="4">
    <source>
        <dbReference type="ARBA" id="ARBA00022795"/>
    </source>
</evidence>
<name>K6D9H0_9BACI</name>
<dbReference type="AlphaFoldDB" id="K6D9H0"/>
<keyword evidence="4" id="KW-1005">Bacterial flagellum biogenesis</keyword>
<dbReference type="Proteomes" id="UP000006316">
    <property type="component" value="Unassembled WGS sequence"/>
</dbReference>
<dbReference type="EMBL" id="AJLS01000141">
    <property type="protein sequence ID" value="EKN64728.1"/>
    <property type="molecule type" value="Genomic_DNA"/>
</dbReference>
<dbReference type="GO" id="GO:0044781">
    <property type="term" value="P:bacterial-type flagellum organization"/>
    <property type="evidence" value="ECO:0007669"/>
    <property type="project" value="UniProtKB-KW"/>
</dbReference>
<evidence type="ECO:0000313" key="9">
    <source>
        <dbReference type="Proteomes" id="UP000006316"/>
    </source>
</evidence>
<gene>
    <name evidence="8" type="ORF">BABA_22608</name>
</gene>
<keyword evidence="8" id="KW-0966">Cell projection</keyword>
<evidence type="ECO:0000256" key="1">
    <source>
        <dbReference type="ARBA" id="ARBA00005322"/>
    </source>
</evidence>
<reference evidence="8 9" key="1">
    <citation type="journal article" date="2012" name="Front. Microbiol.">
        <title>Redundancy and modularity in membrane-associated dissimilatory nitrate reduction in Bacillus.</title>
        <authorList>
            <person name="Heylen K."/>
            <person name="Keltjens J."/>
        </authorList>
    </citation>
    <scope>NUCLEOTIDE SEQUENCE [LARGE SCALE GENOMIC DNA]</scope>
    <source>
        <strain evidence="9">LMG 21833T</strain>
    </source>
</reference>
<dbReference type="GO" id="GO:0045892">
    <property type="term" value="P:negative regulation of DNA-templated transcription"/>
    <property type="evidence" value="ECO:0007669"/>
    <property type="project" value="InterPro"/>
</dbReference>